<gene>
    <name evidence="7" type="ORF">HOLleu_23258</name>
</gene>
<dbReference type="Gene3D" id="2.10.70.10">
    <property type="entry name" value="Complement Module, domain 1"/>
    <property type="match status" value="1"/>
</dbReference>
<dbReference type="AlphaFoldDB" id="A0A9Q1H2S5"/>
<dbReference type="PROSITE" id="PS51212">
    <property type="entry name" value="WSC"/>
    <property type="match status" value="1"/>
</dbReference>
<dbReference type="SUPFAM" id="SSF57535">
    <property type="entry name" value="Complement control module/SCR domain"/>
    <property type="match status" value="1"/>
</dbReference>
<keyword evidence="8" id="KW-1185">Reference proteome</keyword>
<keyword evidence="3" id="KW-0812">Transmembrane</keyword>
<sequence>MGYLLTIIFLTYVQLLLNCSSTGYRSLGCYFLNFSLEASGLLSQSDPLLTYQRCSIKCKKQSLPYFLVYDKYCVCSQSITNYTRLEPGNYCNIPCPGEKRKTCGGSSAVNIFAVAYCKILSKPANGLVEQSTEEATFACLRGYQLHGAPVIHCNKTLLEWDGPSQPFCVKENCAAFKSSTNFLNTEGFISPTGSVFLVVAVVLLAFILLIREICHRRRNNILRVNLPSPHQPADPDNTVQLHNITRNVRCPQMDANHALGKKESKITKGEIPDLNNDTMEGMTMENNTECFTSSCSDIPAKRKVSSSCQSVQSLQDDLVSITEDESDRSYENDFNSLLTQGKEFLKGANKVKNSKFNLFGNSGLSIVQKPGEIDAVTENKDDKDDNYSETYDTRGLNEMEFKKRDVVDTYGIRIEDKVKF</sequence>
<organism evidence="7 8">
    <name type="scientific">Holothuria leucospilota</name>
    <name type="common">Black long sea cucumber</name>
    <name type="synonym">Mertensiothuria leucospilota</name>
    <dbReference type="NCBI Taxonomy" id="206669"/>
    <lineage>
        <taxon>Eukaryota</taxon>
        <taxon>Metazoa</taxon>
        <taxon>Echinodermata</taxon>
        <taxon>Eleutherozoa</taxon>
        <taxon>Echinozoa</taxon>
        <taxon>Holothuroidea</taxon>
        <taxon>Aspidochirotacea</taxon>
        <taxon>Aspidochirotida</taxon>
        <taxon>Holothuriidae</taxon>
        <taxon>Holothuria</taxon>
    </lineage>
</organism>
<keyword evidence="4" id="KW-0732">Signal</keyword>
<dbReference type="Proteomes" id="UP001152320">
    <property type="component" value="Chromosome 11"/>
</dbReference>
<evidence type="ECO:0000313" key="7">
    <source>
        <dbReference type="EMBL" id="KAJ8033117.1"/>
    </source>
</evidence>
<feature type="transmembrane region" description="Helical" evidence="3">
    <location>
        <begin position="188"/>
        <end position="210"/>
    </location>
</feature>
<evidence type="ECO:0000256" key="4">
    <source>
        <dbReference type="SAM" id="SignalP"/>
    </source>
</evidence>
<keyword evidence="2" id="KW-0768">Sushi</keyword>
<protein>
    <recommendedName>
        <fullName evidence="9">WSC domain-containing protein</fullName>
    </recommendedName>
</protein>
<keyword evidence="3" id="KW-0472">Membrane</keyword>
<dbReference type="OrthoDB" id="2019572at2759"/>
<feature type="domain" description="WSC" evidence="6">
    <location>
        <begin position="23"/>
        <end position="115"/>
    </location>
</feature>
<dbReference type="SMART" id="SM00032">
    <property type="entry name" value="CCP"/>
    <property type="match status" value="1"/>
</dbReference>
<evidence type="ECO:0000256" key="3">
    <source>
        <dbReference type="SAM" id="Phobius"/>
    </source>
</evidence>
<evidence type="ECO:0000259" key="5">
    <source>
        <dbReference type="PROSITE" id="PS50923"/>
    </source>
</evidence>
<dbReference type="InterPro" id="IPR000436">
    <property type="entry name" value="Sushi_SCR_CCP_dom"/>
</dbReference>
<dbReference type="PROSITE" id="PS50923">
    <property type="entry name" value="SUSHI"/>
    <property type="match status" value="1"/>
</dbReference>
<comment type="caution">
    <text evidence="7">The sequence shown here is derived from an EMBL/GenBank/DDBJ whole genome shotgun (WGS) entry which is preliminary data.</text>
</comment>
<keyword evidence="1" id="KW-1015">Disulfide bond</keyword>
<dbReference type="Pfam" id="PF00084">
    <property type="entry name" value="Sushi"/>
    <property type="match status" value="1"/>
</dbReference>
<feature type="domain" description="Sushi" evidence="5">
    <location>
        <begin position="115"/>
        <end position="170"/>
    </location>
</feature>
<accession>A0A9Q1H2S5</accession>
<evidence type="ECO:0000256" key="2">
    <source>
        <dbReference type="PROSITE-ProRule" id="PRU00302"/>
    </source>
</evidence>
<proteinExistence type="predicted"/>
<evidence type="ECO:0000313" key="8">
    <source>
        <dbReference type="Proteomes" id="UP001152320"/>
    </source>
</evidence>
<evidence type="ECO:0008006" key="9">
    <source>
        <dbReference type="Google" id="ProtNLM"/>
    </source>
</evidence>
<dbReference type="InterPro" id="IPR002889">
    <property type="entry name" value="WSC_carb-bd"/>
</dbReference>
<evidence type="ECO:0000256" key="1">
    <source>
        <dbReference type="ARBA" id="ARBA00023157"/>
    </source>
</evidence>
<dbReference type="InterPro" id="IPR035976">
    <property type="entry name" value="Sushi/SCR/CCP_sf"/>
</dbReference>
<dbReference type="EMBL" id="JAIZAY010000011">
    <property type="protein sequence ID" value="KAJ8033117.1"/>
    <property type="molecule type" value="Genomic_DNA"/>
</dbReference>
<evidence type="ECO:0000259" key="6">
    <source>
        <dbReference type="PROSITE" id="PS51212"/>
    </source>
</evidence>
<dbReference type="Pfam" id="PF01822">
    <property type="entry name" value="WSC"/>
    <property type="match status" value="1"/>
</dbReference>
<comment type="caution">
    <text evidence="2">Lacks conserved residue(s) required for the propagation of feature annotation.</text>
</comment>
<feature type="signal peptide" evidence="4">
    <location>
        <begin position="1"/>
        <end position="21"/>
    </location>
</feature>
<feature type="chain" id="PRO_5040177804" description="WSC domain-containing protein" evidence="4">
    <location>
        <begin position="22"/>
        <end position="420"/>
    </location>
</feature>
<reference evidence="7" key="1">
    <citation type="submission" date="2021-10" db="EMBL/GenBank/DDBJ databases">
        <title>Tropical sea cucumber genome reveals ecological adaptation and Cuvierian tubules defense mechanism.</title>
        <authorList>
            <person name="Chen T."/>
        </authorList>
    </citation>
    <scope>NUCLEOTIDE SEQUENCE</scope>
    <source>
        <strain evidence="7">Nanhai2018</strain>
        <tissue evidence="7">Muscle</tissue>
    </source>
</reference>
<name>A0A9Q1H2S5_HOLLE</name>
<keyword evidence="3" id="KW-1133">Transmembrane helix</keyword>
<dbReference type="CDD" id="cd00033">
    <property type="entry name" value="CCP"/>
    <property type="match status" value="1"/>
</dbReference>